<dbReference type="EMBL" id="JANHOG010000344">
    <property type="protein sequence ID" value="KAJ3555297.1"/>
    <property type="molecule type" value="Genomic_DNA"/>
</dbReference>
<keyword evidence="2" id="KW-1185">Reference proteome</keyword>
<sequence length="719" mass="82360">MSGSPLESVRRWFGYLSKKLNRVPRERVDYEVLDDERSAGEESIAWNREPLGDLDCMCARSHPSASKHVDQELVDCMTESLTSRYELWKEWNDERASNMPPQSIVIYSDEELRENANLDVPLQIKHTTTSPVISSSLASEPCERLGIDGVLSHFNELLGTSYSVETPGLRQVLERCIDRRYDFGMAFGRLRMLWFDLIEDGEFLSWDYFLRSDFTNFIQLLEDREQKDEEDRRSAFNRERNLITNPDVGPRRLWDLFSNRVVPSYAIYESYLIDPATHCSTLYSVSHSWMAAERRQNVDTPINGHEWRVPLPDDTTLDRIRIELLNLGAEYVWLDVLCLRQEDNQKPENEELRKKEWELDVPTIGSIYRYNYNIITYFSGLGRPFEIGDITSERHWLNRAWTLQEGSANTLIGGLTAQSSFPSHMQLEDSSMLGTSQHQAKQVYNRLCMALYAGSDVWPSVFPALEAMLNRIGTCEVDRIAGLAFMLRQARSDPLAVYLRNEDNSAAHEEAWHALITKSHAGCHYDLAFLYPMPGDGNSTWRPSWRQLAARETPLGPLIDAWILTVDGEEDEDGVDADGEDADGGDADGERAAREDGTLKISVPLLRNCRIQLLAEPNVEGYCRRGKLTVHVGGFIQRRHLFTVEAHHQQQISEDQNYVLVGRVEEWLGGSTVNRLWIVGVEMKPGSIRKVTTLRMDSEDERDRLEKLNLATETEVTLI</sequence>
<dbReference type="Proteomes" id="UP001148662">
    <property type="component" value="Unassembled WGS sequence"/>
</dbReference>
<evidence type="ECO:0000313" key="2">
    <source>
        <dbReference type="Proteomes" id="UP001148662"/>
    </source>
</evidence>
<proteinExistence type="predicted"/>
<accession>A0ACC1T8M9</accession>
<organism evidence="1 2">
    <name type="scientific">Phlebia brevispora</name>
    <dbReference type="NCBI Taxonomy" id="194682"/>
    <lineage>
        <taxon>Eukaryota</taxon>
        <taxon>Fungi</taxon>
        <taxon>Dikarya</taxon>
        <taxon>Basidiomycota</taxon>
        <taxon>Agaricomycotina</taxon>
        <taxon>Agaricomycetes</taxon>
        <taxon>Polyporales</taxon>
        <taxon>Meruliaceae</taxon>
        <taxon>Phlebia</taxon>
    </lineage>
</organism>
<reference evidence="1" key="1">
    <citation type="submission" date="2022-07" db="EMBL/GenBank/DDBJ databases">
        <title>Genome Sequence of Phlebia brevispora.</title>
        <authorList>
            <person name="Buettner E."/>
        </authorList>
    </citation>
    <scope>NUCLEOTIDE SEQUENCE</scope>
    <source>
        <strain evidence="1">MPL23</strain>
    </source>
</reference>
<gene>
    <name evidence="1" type="ORF">NM688_g2654</name>
</gene>
<evidence type="ECO:0000313" key="1">
    <source>
        <dbReference type="EMBL" id="KAJ3555297.1"/>
    </source>
</evidence>
<protein>
    <submittedName>
        <fullName evidence="1">Uncharacterized protein</fullName>
    </submittedName>
</protein>
<comment type="caution">
    <text evidence="1">The sequence shown here is derived from an EMBL/GenBank/DDBJ whole genome shotgun (WGS) entry which is preliminary data.</text>
</comment>
<name>A0ACC1T8M9_9APHY</name>